<accession>A0ABW2IK64</accession>
<name>A0ABW2IK64_9PROT</name>
<keyword evidence="2" id="KW-0238">DNA-binding</keyword>
<dbReference type="Gene3D" id="3.30.450.80">
    <property type="entry name" value="Transcription factor LuxR-like, autoinducer-binding domain"/>
    <property type="match status" value="1"/>
</dbReference>
<dbReference type="SUPFAM" id="SSF75516">
    <property type="entry name" value="Pheromone-binding domain of LuxR-like quorum-sensing transcription factors"/>
    <property type="match status" value="1"/>
</dbReference>
<gene>
    <name evidence="5" type="ORF">ACFQS8_06765</name>
</gene>
<evidence type="ECO:0000313" key="5">
    <source>
        <dbReference type="EMBL" id="MFC7291312.1"/>
    </source>
</evidence>
<feature type="domain" description="HTH luxR-type" evidence="4">
    <location>
        <begin position="173"/>
        <end position="238"/>
    </location>
</feature>
<comment type="caution">
    <text evidence="5">The sequence shown here is derived from an EMBL/GenBank/DDBJ whole genome shotgun (WGS) entry which is preliminary data.</text>
</comment>
<dbReference type="Pfam" id="PF03472">
    <property type="entry name" value="Autoind_bind"/>
    <property type="match status" value="1"/>
</dbReference>
<dbReference type="EMBL" id="JBHTBR010000002">
    <property type="protein sequence ID" value="MFC7291312.1"/>
    <property type="molecule type" value="Genomic_DNA"/>
</dbReference>
<reference evidence="6" key="1">
    <citation type="journal article" date="2019" name="Int. J. Syst. Evol. Microbiol.">
        <title>The Global Catalogue of Microorganisms (GCM) 10K type strain sequencing project: providing services to taxonomists for standard genome sequencing and annotation.</title>
        <authorList>
            <consortium name="The Broad Institute Genomics Platform"/>
            <consortium name="The Broad Institute Genome Sequencing Center for Infectious Disease"/>
            <person name="Wu L."/>
            <person name="Ma J."/>
        </authorList>
    </citation>
    <scope>NUCLEOTIDE SEQUENCE [LARGE SCALE GENOMIC DNA]</scope>
    <source>
        <strain evidence="6">CCUG 51308</strain>
    </source>
</reference>
<dbReference type="Proteomes" id="UP001596492">
    <property type="component" value="Unassembled WGS sequence"/>
</dbReference>
<evidence type="ECO:0000256" key="1">
    <source>
        <dbReference type="ARBA" id="ARBA00023015"/>
    </source>
</evidence>
<keyword evidence="3" id="KW-0804">Transcription</keyword>
<dbReference type="SUPFAM" id="SSF46894">
    <property type="entry name" value="C-terminal effector domain of the bipartite response regulators"/>
    <property type="match status" value="1"/>
</dbReference>
<protein>
    <submittedName>
        <fullName evidence="5">Helix-turn-helix transcriptional regulator</fullName>
    </submittedName>
</protein>
<dbReference type="CDD" id="cd06170">
    <property type="entry name" value="LuxR_C_like"/>
    <property type="match status" value="1"/>
</dbReference>
<dbReference type="PANTHER" id="PTHR44688:SF16">
    <property type="entry name" value="DNA-BINDING TRANSCRIPTIONAL ACTIVATOR DEVR_DOSR"/>
    <property type="match status" value="1"/>
</dbReference>
<evidence type="ECO:0000256" key="2">
    <source>
        <dbReference type="ARBA" id="ARBA00023125"/>
    </source>
</evidence>
<sequence>MPNTIAEETFSFAKKAKECVTVPELARCFQDLIQPYGVVASSAWAVIGGDSKIRRGFGEWPAEWARHYAQNNYFDSDPIFAALLKGHDAGYWDEQLADFPTDEAGERVMADARRFGYADGYSRLVPTLNGSYYLVSLYGQKIDRSPDVRIMFDFASTRFVQEGALLLNRRVGVPLKDHDLTPRQLEVLQYKAEGRTDKEAAELLSISVKAVEGHLTKIRKQLDARSTSQAISIARGKGMISRTIKTK</sequence>
<dbReference type="InterPro" id="IPR016032">
    <property type="entry name" value="Sig_transdc_resp-reg_C-effctor"/>
</dbReference>
<proteinExistence type="predicted"/>
<dbReference type="InterPro" id="IPR005143">
    <property type="entry name" value="TF_LuxR_autoind-bd_dom"/>
</dbReference>
<keyword evidence="6" id="KW-1185">Reference proteome</keyword>
<dbReference type="Pfam" id="PF00196">
    <property type="entry name" value="GerE"/>
    <property type="match status" value="1"/>
</dbReference>
<dbReference type="PRINTS" id="PR00038">
    <property type="entry name" value="HTHLUXR"/>
</dbReference>
<dbReference type="InterPro" id="IPR000792">
    <property type="entry name" value="Tscrpt_reg_LuxR_C"/>
</dbReference>
<evidence type="ECO:0000313" key="6">
    <source>
        <dbReference type="Proteomes" id="UP001596492"/>
    </source>
</evidence>
<dbReference type="InterPro" id="IPR036693">
    <property type="entry name" value="TF_LuxR_autoind-bd_dom_sf"/>
</dbReference>
<dbReference type="InterPro" id="IPR036388">
    <property type="entry name" value="WH-like_DNA-bd_sf"/>
</dbReference>
<dbReference type="PROSITE" id="PS50043">
    <property type="entry name" value="HTH_LUXR_2"/>
    <property type="match status" value="1"/>
</dbReference>
<dbReference type="PANTHER" id="PTHR44688">
    <property type="entry name" value="DNA-BINDING TRANSCRIPTIONAL ACTIVATOR DEVR_DOSR"/>
    <property type="match status" value="1"/>
</dbReference>
<evidence type="ECO:0000256" key="3">
    <source>
        <dbReference type="ARBA" id="ARBA00023163"/>
    </source>
</evidence>
<dbReference type="Gene3D" id="1.10.10.10">
    <property type="entry name" value="Winged helix-like DNA-binding domain superfamily/Winged helix DNA-binding domain"/>
    <property type="match status" value="1"/>
</dbReference>
<dbReference type="SMART" id="SM00421">
    <property type="entry name" value="HTH_LUXR"/>
    <property type="match status" value="1"/>
</dbReference>
<evidence type="ECO:0000259" key="4">
    <source>
        <dbReference type="PROSITE" id="PS50043"/>
    </source>
</evidence>
<organism evidence="5 6">
    <name type="scientific">Hirschia litorea</name>
    <dbReference type="NCBI Taxonomy" id="1199156"/>
    <lineage>
        <taxon>Bacteria</taxon>
        <taxon>Pseudomonadati</taxon>
        <taxon>Pseudomonadota</taxon>
        <taxon>Alphaproteobacteria</taxon>
        <taxon>Hyphomonadales</taxon>
        <taxon>Hyphomonadaceae</taxon>
        <taxon>Hirschia</taxon>
    </lineage>
</organism>
<dbReference type="RefSeq" id="WP_382166505.1">
    <property type="nucleotide sequence ID" value="NZ_JBHTBR010000002.1"/>
</dbReference>
<keyword evidence="1" id="KW-0805">Transcription regulation</keyword>